<evidence type="ECO:0000259" key="10">
    <source>
        <dbReference type="PROSITE" id="PS51805"/>
    </source>
</evidence>
<evidence type="ECO:0000256" key="6">
    <source>
        <dbReference type="ARBA" id="ARBA00022833"/>
    </source>
</evidence>
<feature type="region of interest" description="Disordered" evidence="7">
    <location>
        <begin position="1132"/>
        <end position="1209"/>
    </location>
</feature>
<dbReference type="Gene3D" id="3.30.40.10">
    <property type="entry name" value="Zinc/RING finger domain, C3HC4 (zinc finger)"/>
    <property type="match status" value="1"/>
</dbReference>
<evidence type="ECO:0000256" key="4">
    <source>
        <dbReference type="ARBA" id="ARBA00022723"/>
    </source>
</evidence>
<dbReference type="PROSITE" id="PS50868">
    <property type="entry name" value="POST_SET"/>
    <property type="match status" value="1"/>
</dbReference>
<dbReference type="InterPro" id="IPR013083">
    <property type="entry name" value="Znf_RING/FYVE/PHD"/>
</dbReference>
<feature type="compositionally biased region" description="Low complexity" evidence="7">
    <location>
        <begin position="1132"/>
        <end position="1170"/>
    </location>
</feature>
<proteinExistence type="predicted"/>
<evidence type="ECO:0000256" key="5">
    <source>
        <dbReference type="ARBA" id="ARBA00022771"/>
    </source>
</evidence>
<evidence type="ECO:0000313" key="11">
    <source>
        <dbReference type="EMBL" id="GBG33499.1"/>
    </source>
</evidence>
<evidence type="ECO:0000256" key="2">
    <source>
        <dbReference type="ARBA" id="ARBA00022679"/>
    </source>
</evidence>
<dbReference type="PROSITE" id="PS50280">
    <property type="entry name" value="SET"/>
    <property type="match status" value="1"/>
</dbReference>
<keyword evidence="12" id="KW-1185">Reference proteome</keyword>
<dbReference type="GO" id="GO:0008270">
    <property type="term" value="F:zinc ion binding"/>
    <property type="evidence" value="ECO:0007669"/>
    <property type="project" value="UniProtKB-KW"/>
</dbReference>
<evidence type="ECO:0000256" key="3">
    <source>
        <dbReference type="ARBA" id="ARBA00022691"/>
    </source>
</evidence>
<dbReference type="InParanoid" id="A0A2R5GT53"/>
<keyword evidence="5" id="KW-0863">Zinc-finger</keyword>
<evidence type="ECO:0000256" key="7">
    <source>
        <dbReference type="SAM" id="MobiDB-lite"/>
    </source>
</evidence>
<dbReference type="Gene3D" id="2.170.270.10">
    <property type="entry name" value="SET domain"/>
    <property type="match status" value="1"/>
</dbReference>
<gene>
    <name evidence="11" type="ORF">FCC1311_097222</name>
</gene>
<evidence type="ECO:0000259" key="8">
    <source>
        <dbReference type="PROSITE" id="PS50280"/>
    </source>
</evidence>
<keyword evidence="6" id="KW-0862">Zinc</keyword>
<evidence type="ECO:0000256" key="1">
    <source>
        <dbReference type="ARBA" id="ARBA00022603"/>
    </source>
</evidence>
<evidence type="ECO:0000313" key="12">
    <source>
        <dbReference type="Proteomes" id="UP000241890"/>
    </source>
</evidence>
<dbReference type="GO" id="GO:0032259">
    <property type="term" value="P:methylation"/>
    <property type="evidence" value="ECO:0007669"/>
    <property type="project" value="UniProtKB-KW"/>
</dbReference>
<dbReference type="InterPro" id="IPR001214">
    <property type="entry name" value="SET_dom"/>
</dbReference>
<feature type="region of interest" description="Disordered" evidence="7">
    <location>
        <begin position="361"/>
        <end position="414"/>
    </location>
</feature>
<dbReference type="InterPro" id="IPR045606">
    <property type="entry name" value="ATXR3_C"/>
</dbReference>
<evidence type="ECO:0000259" key="9">
    <source>
        <dbReference type="PROSITE" id="PS50868"/>
    </source>
</evidence>
<comment type="caution">
    <text evidence="11">The sequence shown here is derived from an EMBL/GenBank/DDBJ whole genome shotgun (WGS) entry which is preliminary data.</text>
</comment>
<dbReference type="InterPro" id="IPR034732">
    <property type="entry name" value="EPHD"/>
</dbReference>
<dbReference type="PANTHER" id="PTHR46655">
    <property type="entry name" value="HISTONE-LYSINE N-METHYLTRANSFERASE ATXR3"/>
    <property type="match status" value="1"/>
</dbReference>
<dbReference type="Proteomes" id="UP000241890">
    <property type="component" value="Unassembled WGS sequence"/>
</dbReference>
<sequence length="1614" mass="175671">MHARCMGLPEDTKAPFCCDSCTDFTGGGEKPRRVAKVKLQRDCPLCTNGLQGGFLATTAGPDVWAHASCVSANDYVSFDAQSRRADISQIPGERSALTCELCGKAGSPGCLPCRGGCGSSAFHATCALVLGVKSGYAVDRCPSCSQAAAVIRHRLPFLTALDSCGDIIPDIDRESLKAVINEGRCDRTPFTAELVRLKAIERPADKAFATVMRDLAGFSGPRTRQEKIALAAEYQRITKMGKAPATVLKFFRNIIPEAEESDILVEVTSVSLQSPEPSSRRSRPRFPGFRDSPMLYFDVERFANEANIIFVLSPGIERATVQLMVRTAARAIEELLLSRVFRVGVAERARAALASGADGLEEAIGSSTPGKRGSSSSKKRRKSSSAAASAAKNGAATSAASANGPEGKSEQDEDDVSLFKLEGHEVRMTNQIAYSVFSRVGRELEHNATVEPYLNGKWNKAPYPRRPYEEIKEYAPTPGLSAREQKEVLDILKTSKRAECDQSDLCAQIVPFNLAENRFETPARCKSRRVGCHRTAVGSKRPLRVGQQVQVADMWGLDCYTRRNVQTVLRMAAGLETELLQRSFVQRILLPVVDAQPAHRAHNLVHAMRSILGVVGRPPVASDAHEAAAQPRLPVALADIPTFESDFTPDDRPEVASKVAQIIAAATASYPELSKDRVRAGAVCLLFAVRNWGLNAFRVHPKGVGVQCTERNGLRSGTFVTEYLGELFAPWRWFEKQDAIKNAQKKCRFKPILPDFYNIMMERHEDDEQGYDVAYIDPIVRGNFASRLSHSCEPNCATVVMVVNGRYVVTVYTLREIGFGEELTFDYSSVTEDESEFKAATCLCGSLGCRGSFLYYAGVGAFAQVLADEHTFLHRNALVYAACANPVLNQDDKARLVRAGIKKAALRDSPTWLVKWTSLVLAYAERERDELAHRLCLSTFRDRLTYTGEQARLQAAGVLENRVQNVVITLNKLRHFFTAARTSGTAARDSVGISSKPLSKIPSPVRPVTPAELVDILWSSEGSHARVALQGFLSLPLVKDPAYATHVSRARQLLKMSESNAAQTYPQVQEYLAEIRNILWSSSACQCVAAGDLLTWILHTKHFFTAVTYPGMRSTAIVIRNVDIGRDGSVAASTQTTKKGAASSSKAKAATSPGDEGAASASASGASASPTPAPAPAKGRKSRAVKKEAAQQGQGRGKRVKRPTAAEAAAEAAADASGLVGGIEQAPATPFLQNPGAQATSLQGQAPPPYPSFTPAMSDLKHGFEASQRTPGPLQLPYWYGVDNAGGVVLSAATPENFTCISFEQDPDKPFLRGLRLASEPPTESPRAQKFFILTIPMPGCVPVYMYRPMRAGPTPGGKLEPVREDPSLALVTTRLVPDAPTRPLPIEGIVWDNIGLIYAFDVQLPGTDRMCALDHEGRVLTLFAFSEMTFCNRVRFLRPGETFHNSASSPQTASIPRAVDPLKVVFDEEKKYQSGYVWGQMSGWFKQTVASPDASLSAERRGTLSLPDMQSCFTATSYKDRQAIVDRVSKQPEAMWPTGSHWSFKNKRKLYGSPWLDDVIDPSSRSTEAALQEMDFHMQHNSAPPPPMLNNDAAMALSALQNAPTSSYPLSFP</sequence>
<reference evidence="11 12" key="1">
    <citation type="submission" date="2017-12" db="EMBL/GenBank/DDBJ databases">
        <title>Sequencing, de novo assembly and annotation of complete genome of a new Thraustochytrid species, strain FCC1311.</title>
        <authorList>
            <person name="Sedici K."/>
            <person name="Godart F."/>
            <person name="Aiese Cigliano R."/>
            <person name="Sanseverino W."/>
            <person name="Barakat M."/>
            <person name="Ortet P."/>
            <person name="Marechal E."/>
            <person name="Cagnac O."/>
            <person name="Amato A."/>
        </authorList>
    </citation>
    <scope>NUCLEOTIDE SEQUENCE [LARGE SCALE GENOMIC DNA]</scope>
</reference>
<dbReference type="SMART" id="SM00317">
    <property type="entry name" value="SET"/>
    <property type="match status" value="1"/>
</dbReference>
<dbReference type="Pfam" id="PF00856">
    <property type="entry name" value="SET"/>
    <property type="match status" value="1"/>
</dbReference>
<feature type="domain" description="SET" evidence="8">
    <location>
        <begin position="692"/>
        <end position="828"/>
    </location>
</feature>
<dbReference type="GO" id="GO:0008168">
    <property type="term" value="F:methyltransferase activity"/>
    <property type="evidence" value="ECO:0007669"/>
    <property type="project" value="UniProtKB-KW"/>
</dbReference>
<protein>
    <submittedName>
        <fullName evidence="11">Histone-lysine N-methyltransferase ATXR3</fullName>
    </submittedName>
</protein>
<name>A0A2R5GT53_9STRA</name>
<dbReference type="InterPro" id="IPR046341">
    <property type="entry name" value="SET_dom_sf"/>
</dbReference>
<feature type="compositionally biased region" description="Low complexity" evidence="7">
    <location>
        <begin position="365"/>
        <end position="376"/>
    </location>
</feature>
<feature type="domain" description="Post-SET" evidence="9">
    <location>
        <begin position="838"/>
        <end position="854"/>
    </location>
</feature>
<keyword evidence="1 11" id="KW-0489">Methyltransferase</keyword>
<accession>A0A2R5GT53</accession>
<organism evidence="11 12">
    <name type="scientific">Hondaea fermentalgiana</name>
    <dbReference type="NCBI Taxonomy" id="2315210"/>
    <lineage>
        <taxon>Eukaryota</taxon>
        <taxon>Sar</taxon>
        <taxon>Stramenopiles</taxon>
        <taxon>Bigyra</taxon>
        <taxon>Labyrinthulomycetes</taxon>
        <taxon>Thraustochytrida</taxon>
        <taxon>Thraustochytriidae</taxon>
        <taxon>Hondaea</taxon>
    </lineage>
</organism>
<feature type="domain" description="PHD-type" evidence="10">
    <location>
        <begin position="40"/>
        <end position="148"/>
    </location>
</feature>
<dbReference type="OrthoDB" id="204301at2759"/>
<keyword evidence="4" id="KW-0479">Metal-binding</keyword>
<feature type="compositionally biased region" description="Polar residues" evidence="7">
    <location>
        <begin position="1231"/>
        <end position="1244"/>
    </location>
</feature>
<dbReference type="Pfam" id="PF13832">
    <property type="entry name" value="zf-HC5HC2H_2"/>
    <property type="match status" value="1"/>
</dbReference>
<keyword evidence="3" id="KW-0949">S-adenosyl-L-methionine</keyword>
<feature type="region of interest" description="Disordered" evidence="7">
    <location>
        <begin position="1226"/>
        <end position="1258"/>
    </location>
</feature>
<dbReference type="PANTHER" id="PTHR46655:SF1">
    <property type="entry name" value="HISTONE-LYSINE N-METHYLTRANSFERASE ATXR3"/>
    <property type="match status" value="1"/>
</dbReference>
<dbReference type="EMBL" id="BEYU01000159">
    <property type="protein sequence ID" value="GBG33499.1"/>
    <property type="molecule type" value="Genomic_DNA"/>
</dbReference>
<dbReference type="PROSITE" id="PS51805">
    <property type="entry name" value="EPHD"/>
    <property type="match status" value="1"/>
</dbReference>
<dbReference type="Pfam" id="PF19633">
    <property type="entry name" value="SDG2_C"/>
    <property type="match status" value="2"/>
</dbReference>
<dbReference type="InterPro" id="IPR003616">
    <property type="entry name" value="Post-SET_dom"/>
</dbReference>
<feature type="compositionally biased region" description="Low complexity" evidence="7">
    <location>
        <begin position="384"/>
        <end position="405"/>
    </location>
</feature>
<dbReference type="SUPFAM" id="SSF82199">
    <property type="entry name" value="SET domain"/>
    <property type="match status" value="1"/>
</dbReference>
<keyword evidence="2 11" id="KW-0808">Transferase</keyword>